<dbReference type="EMBL" id="BART01021058">
    <property type="protein sequence ID" value="GAG95623.1"/>
    <property type="molecule type" value="Genomic_DNA"/>
</dbReference>
<dbReference type="SMART" id="SM00028">
    <property type="entry name" value="TPR"/>
    <property type="match status" value="3"/>
</dbReference>
<accession>X1CH73</accession>
<proteinExistence type="predicted"/>
<dbReference type="AlphaFoldDB" id="X1CH73"/>
<organism evidence="1">
    <name type="scientific">marine sediment metagenome</name>
    <dbReference type="NCBI Taxonomy" id="412755"/>
    <lineage>
        <taxon>unclassified sequences</taxon>
        <taxon>metagenomes</taxon>
        <taxon>ecological metagenomes</taxon>
    </lineage>
</organism>
<gene>
    <name evidence="1" type="ORF">S01H4_38965</name>
</gene>
<dbReference type="SUPFAM" id="SSF48452">
    <property type="entry name" value="TPR-like"/>
    <property type="match status" value="1"/>
</dbReference>
<dbReference type="PANTHER" id="PTHR37423">
    <property type="entry name" value="SOLUBLE LYTIC MUREIN TRANSGLYCOSYLASE-RELATED"/>
    <property type="match status" value="1"/>
</dbReference>
<reference evidence="1" key="1">
    <citation type="journal article" date="2014" name="Front. Microbiol.">
        <title>High frequency of phylogenetically diverse reductive dehalogenase-homologous genes in deep subseafloor sedimentary metagenomes.</title>
        <authorList>
            <person name="Kawai M."/>
            <person name="Futagami T."/>
            <person name="Toyoda A."/>
            <person name="Takaki Y."/>
            <person name="Nishi S."/>
            <person name="Hori S."/>
            <person name="Arai W."/>
            <person name="Tsubouchi T."/>
            <person name="Morono Y."/>
            <person name="Uchiyama I."/>
            <person name="Ito T."/>
            <person name="Fujiyama A."/>
            <person name="Inagaki F."/>
            <person name="Takami H."/>
        </authorList>
    </citation>
    <scope>NUCLEOTIDE SEQUENCE</scope>
    <source>
        <strain evidence="1">Expedition CK06-06</strain>
    </source>
</reference>
<protein>
    <submittedName>
        <fullName evidence="1">Uncharacterized protein</fullName>
    </submittedName>
</protein>
<dbReference type="Gene3D" id="1.25.40.10">
    <property type="entry name" value="Tetratricopeptide repeat domain"/>
    <property type="match status" value="2"/>
</dbReference>
<evidence type="ECO:0000313" key="1">
    <source>
        <dbReference type="EMBL" id="GAG95623.1"/>
    </source>
</evidence>
<dbReference type="InterPro" id="IPR019734">
    <property type="entry name" value="TPR_rpt"/>
</dbReference>
<name>X1CH73_9ZZZZ</name>
<dbReference type="PROSITE" id="PS50005">
    <property type="entry name" value="TPR"/>
    <property type="match status" value="2"/>
</dbReference>
<comment type="caution">
    <text evidence="1">The sequence shown here is derived from an EMBL/GenBank/DDBJ whole genome shotgun (WGS) entry which is preliminary data.</text>
</comment>
<dbReference type="InterPro" id="IPR011990">
    <property type="entry name" value="TPR-like_helical_dom_sf"/>
</dbReference>
<dbReference type="Pfam" id="PF13174">
    <property type="entry name" value="TPR_6"/>
    <property type="match status" value="4"/>
</dbReference>
<dbReference type="PANTHER" id="PTHR37423:SF2">
    <property type="entry name" value="MEMBRANE-BOUND LYTIC MUREIN TRANSGLYCOSYLASE C"/>
    <property type="match status" value="1"/>
</dbReference>
<sequence>MADDNLYFLGRAFTNLDLTSDAISYYQKLLSRFPDSNYSDDALYRIGRIYFFKQDMQNATSYYQKVFDEYPNGDRLSDALWELGWIQYSSGDYNSAKTTFSNLASSYKGTSLEEKGLFWQAKCHQKLRENDKAIDLYKNIKNPNILSLYNHHVYSSQTNLTGRVLSEAAFFF</sequence>